<dbReference type="EMBL" id="CP006939">
    <property type="protein sequence ID" value="AHC14091.1"/>
    <property type="molecule type" value="Genomic_DNA"/>
</dbReference>
<name>V5WG07_9SPIO</name>
<keyword evidence="2" id="KW-1185">Reference proteome</keyword>
<evidence type="ECO:0000313" key="1">
    <source>
        <dbReference type="EMBL" id="AHC14091.1"/>
    </source>
</evidence>
<dbReference type="Proteomes" id="UP000018680">
    <property type="component" value="Chromosome"/>
</dbReference>
<protein>
    <submittedName>
        <fullName evidence="1">Uncharacterized protein</fullName>
    </submittedName>
</protein>
<reference evidence="1 2" key="1">
    <citation type="journal article" date="2015" name="Stand. Genomic Sci.">
        <title>Complete genome sequence and description of Salinispira pacifica gen. nov., sp. nov., a novel spirochaete isolated form a hypersaline microbial mat.</title>
        <authorList>
            <person name="Ben Hania W."/>
            <person name="Joseph M."/>
            <person name="Schumann P."/>
            <person name="Bunk B."/>
            <person name="Fiebig A."/>
            <person name="Sproer C."/>
            <person name="Klenk H.P."/>
            <person name="Fardeau M.L."/>
            <person name="Spring S."/>
        </authorList>
    </citation>
    <scope>NUCLEOTIDE SEQUENCE [LARGE SCALE GENOMIC DNA]</scope>
    <source>
        <strain evidence="1 2">L21-RPul-D2</strain>
    </source>
</reference>
<dbReference type="STRING" id="1307761.L21SP2_0662"/>
<dbReference type="KEGG" id="slr:L21SP2_0662"/>
<accession>V5WG07</accession>
<dbReference type="eggNOG" id="ENOG5031CZM">
    <property type="taxonomic scope" value="Bacteria"/>
</dbReference>
<dbReference type="HOGENOM" id="CLU_1204102_0_0_12"/>
<evidence type="ECO:0000313" key="2">
    <source>
        <dbReference type="Proteomes" id="UP000018680"/>
    </source>
</evidence>
<dbReference type="RefSeq" id="WP_024267022.1">
    <property type="nucleotide sequence ID" value="NC_023035.1"/>
</dbReference>
<gene>
    <name evidence="1" type="ORF">L21SP2_0662</name>
</gene>
<organism evidence="1 2">
    <name type="scientific">Salinispira pacifica</name>
    <dbReference type="NCBI Taxonomy" id="1307761"/>
    <lineage>
        <taxon>Bacteria</taxon>
        <taxon>Pseudomonadati</taxon>
        <taxon>Spirochaetota</taxon>
        <taxon>Spirochaetia</taxon>
        <taxon>Spirochaetales</taxon>
        <taxon>Spirochaetaceae</taxon>
        <taxon>Salinispira</taxon>
    </lineage>
</organism>
<dbReference type="AlphaFoldDB" id="V5WG07"/>
<proteinExistence type="predicted"/>
<dbReference type="InterPro" id="IPR045920">
    <property type="entry name" value="DUF6339"/>
</dbReference>
<sequence>MIYQDYLYSYEKFSQEYIKVFSGENSRYKYPSQLTEVLSNLKINVESVEYRKNQKWQYDCIIAEKLYCGLKDLSIAIASDRQFWWRINVEVLSEIIKERWQVTPENYLDASKKNRVQHQTRNYGGSLWWFFALCHSPGKSTNDTLSIMSEFSTDTLVAVVERSGDGYHKSLIQLILNRILHSGSNYDGREEMVRKVMKLNSAWQETIIPDLYKGGLNHYVDDLLKELRFT</sequence>
<dbReference type="Pfam" id="PF19866">
    <property type="entry name" value="DUF6339"/>
    <property type="match status" value="1"/>
</dbReference>